<evidence type="ECO:0000313" key="2">
    <source>
        <dbReference type="Proteomes" id="UP000267029"/>
    </source>
</evidence>
<dbReference type="WBParaSite" id="MCOS_0000998001-mRNA-1">
    <property type="protein sequence ID" value="MCOS_0000998001-mRNA-1"/>
    <property type="gene ID" value="MCOS_0000998001"/>
</dbReference>
<gene>
    <name evidence="1" type="ORF">MCOS_LOCUS9981</name>
</gene>
<name>A0A0R3UQ34_MESCO</name>
<dbReference type="AlphaFoldDB" id="A0A0R3UQ34"/>
<reference evidence="1 2" key="2">
    <citation type="submission" date="2018-10" db="EMBL/GenBank/DDBJ databases">
        <authorList>
            <consortium name="Pathogen Informatics"/>
        </authorList>
    </citation>
    <scope>NUCLEOTIDE SEQUENCE [LARGE SCALE GENOMIC DNA]</scope>
</reference>
<accession>A0A0R3UQ34</accession>
<sequence length="248" mass="27688">MLMYERQRCEFRVALQKRARRLQQRKVDSLQRCKELFQKHITNLEELARNVGCTDESIRDCKPRQVYHSKEQTQNALKSIAALTTGFMGGLVGAPVANKESIARFTSNIPPPHPANQVSQSSLLAGDTCSSGAYDSLTSCKEILASLIHEDGTSSAGSQHSLSNAARKELLVRNQAESLVRNVLLHQLSNALEESEAAALSQRHYISPRRRVYDHETGDKSLLRGLLGGAYRKQVSFEGRRERGRSLE</sequence>
<evidence type="ECO:0000313" key="1">
    <source>
        <dbReference type="EMBL" id="VDD83978.1"/>
    </source>
</evidence>
<dbReference type="Proteomes" id="UP000267029">
    <property type="component" value="Unassembled WGS sequence"/>
</dbReference>
<keyword evidence="2" id="KW-1185">Reference proteome</keyword>
<dbReference type="EMBL" id="UXSR01005913">
    <property type="protein sequence ID" value="VDD83978.1"/>
    <property type="molecule type" value="Genomic_DNA"/>
</dbReference>
<protein>
    <submittedName>
        <fullName evidence="3">Polo-like kinase 1 substrate 1</fullName>
    </submittedName>
</protein>
<proteinExistence type="predicted"/>
<reference evidence="3" key="1">
    <citation type="submission" date="2017-02" db="UniProtKB">
        <authorList>
            <consortium name="WormBaseParasite"/>
        </authorList>
    </citation>
    <scope>IDENTIFICATION</scope>
</reference>
<organism evidence="3">
    <name type="scientific">Mesocestoides corti</name>
    <name type="common">Flatworm</name>
    <dbReference type="NCBI Taxonomy" id="53468"/>
    <lineage>
        <taxon>Eukaryota</taxon>
        <taxon>Metazoa</taxon>
        <taxon>Spiralia</taxon>
        <taxon>Lophotrochozoa</taxon>
        <taxon>Platyhelminthes</taxon>
        <taxon>Cestoda</taxon>
        <taxon>Eucestoda</taxon>
        <taxon>Cyclophyllidea</taxon>
        <taxon>Mesocestoididae</taxon>
        <taxon>Mesocestoides</taxon>
    </lineage>
</organism>
<dbReference type="STRING" id="53468.A0A0R3UQ34"/>
<evidence type="ECO:0000313" key="3">
    <source>
        <dbReference type="WBParaSite" id="MCOS_0000998001-mRNA-1"/>
    </source>
</evidence>
<dbReference type="OrthoDB" id="427456at2759"/>